<evidence type="ECO:0000256" key="2">
    <source>
        <dbReference type="ARBA" id="ARBA00023157"/>
    </source>
</evidence>
<evidence type="ECO:0000256" key="1">
    <source>
        <dbReference type="ARBA" id="ARBA00008987"/>
    </source>
</evidence>
<dbReference type="CDD" id="cd02947">
    <property type="entry name" value="TRX_family"/>
    <property type="match status" value="1"/>
</dbReference>
<dbReference type="InterPro" id="IPR036249">
    <property type="entry name" value="Thioredoxin-like_sf"/>
</dbReference>
<organism evidence="4 5">
    <name type="scientific">Aaosphaeria arxii CBS 175.79</name>
    <dbReference type="NCBI Taxonomy" id="1450172"/>
    <lineage>
        <taxon>Eukaryota</taxon>
        <taxon>Fungi</taxon>
        <taxon>Dikarya</taxon>
        <taxon>Ascomycota</taxon>
        <taxon>Pezizomycotina</taxon>
        <taxon>Dothideomycetes</taxon>
        <taxon>Pleosporomycetidae</taxon>
        <taxon>Pleosporales</taxon>
        <taxon>Pleosporales incertae sedis</taxon>
        <taxon>Aaosphaeria</taxon>
    </lineage>
</organism>
<dbReference type="Pfam" id="PF00085">
    <property type="entry name" value="Thioredoxin"/>
    <property type="match status" value="1"/>
</dbReference>
<dbReference type="PROSITE" id="PS00194">
    <property type="entry name" value="THIOREDOXIN_1"/>
    <property type="match status" value="1"/>
</dbReference>
<evidence type="ECO:0000313" key="5">
    <source>
        <dbReference type="Proteomes" id="UP000799778"/>
    </source>
</evidence>
<dbReference type="PRINTS" id="PR00421">
    <property type="entry name" value="THIOREDOXIN"/>
</dbReference>
<accession>A0A6A5XAK3</accession>
<dbReference type="InterPro" id="IPR013766">
    <property type="entry name" value="Thioredoxin_domain"/>
</dbReference>
<dbReference type="EMBL" id="ML978077">
    <property type="protein sequence ID" value="KAF2009971.1"/>
    <property type="molecule type" value="Genomic_DNA"/>
</dbReference>
<keyword evidence="5" id="KW-1185">Reference proteome</keyword>
<keyword evidence="2" id="KW-1015">Disulfide bond</keyword>
<dbReference type="GeneID" id="54287577"/>
<dbReference type="OrthoDB" id="10263751at2759"/>
<reference evidence="4" key="1">
    <citation type="journal article" date="2020" name="Stud. Mycol.">
        <title>101 Dothideomycetes genomes: a test case for predicting lifestyles and emergence of pathogens.</title>
        <authorList>
            <person name="Haridas S."/>
            <person name="Albert R."/>
            <person name="Binder M."/>
            <person name="Bloem J."/>
            <person name="Labutti K."/>
            <person name="Salamov A."/>
            <person name="Andreopoulos B."/>
            <person name="Baker S."/>
            <person name="Barry K."/>
            <person name="Bills G."/>
            <person name="Bluhm B."/>
            <person name="Cannon C."/>
            <person name="Castanera R."/>
            <person name="Culley D."/>
            <person name="Daum C."/>
            <person name="Ezra D."/>
            <person name="Gonzalez J."/>
            <person name="Henrissat B."/>
            <person name="Kuo A."/>
            <person name="Liang C."/>
            <person name="Lipzen A."/>
            <person name="Lutzoni F."/>
            <person name="Magnuson J."/>
            <person name="Mondo S."/>
            <person name="Nolan M."/>
            <person name="Ohm R."/>
            <person name="Pangilinan J."/>
            <person name="Park H.-J."/>
            <person name="Ramirez L."/>
            <person name="Alfaro M."/>
            <person name="Sun H."/>
            <person name="Tritt A."/>
            <person name="Yoshinaga Y."/>
            <person name="Zwiers L.-H."/>
            <person name="Turgeon B."/>
            <person name="Goodwin S."/>
            <person name="Spatafora J."/>
            <person name="Crous P."/>
            <person name="Grigoriev I."/>
        </authorList>
    </citation>
    <scope>NUCLEOTIDE SEQUENCE</scope>
    <source>
        <strain evidence="4">CBS 175.79</strain>
    </source>
</reference>
<dbReference type="PROSITE" id="PS51352">
    <property type="entry name" value="THIOREDOXIN_2"/>
    <property type="match status" value="1"/>
</dbReference>
<dbReference type="Proteomes" id="UP000799778">
    <property type="component" value="Unassembled WGS sequence"/>
</dbReference>
<comment type="similarity">
    <text evidence="1">Belongs to the thioredoxin family.</text>
</comment>
<dbReference type="InterPro" id="IPR017937">
    <property type="entry name" value="Thioredoxin_CS"/>
</dbReference>
<name>A0A6A5XAK3_9PLEO</name>
<evidence type="ECO:0000259" key="3">
    <source>
        <dbReference type="PROSITE" id="PS51352"/>
    </source>
</evidence>
<sequence length="165" mass="18051">MFATSTIFRRTLLTTARSPKTAPTYSNSTATLFQYRPILSAAPRFFSYTSSKMTSEGGVHNLAAKAEWDSALEAKDTLIVLDCFATWCGPCKVIAPQVLKYSKAYPEARFYKLDVDEVPDVAQELGIRAMPTFLLFKNGDKVGEVVGANPKALEAAIKSGLEQAE</sequence>
<evidence type="ECO:0000313" key="4">
    <source>
        <dbReference type="EMBL" id="KAF2009971.1"/>
    </source>
</evidence>
<dbReference type="PANTHER" id="PTHR46115">
    <property type="entry name" value="THIOREDOXIN-LIKE PROTEIN 1"/>
    <property type="match status" value="1"/>
</dbReference>
<gene>
    <name evidence="4" type="ORF">BU24DRAFT_436857</name>
</gene>
<dbReference type="Gene3D" id="3.40.30.10">
    <property type="entry name" value="Glutaredoxin"/>
    <property type="match status" value="1"/>
</dbReference>
<proteinExistence type="inferred from homology"/>
<protein>
    <submittedName>
        <fullName evidence="4">Thioredoxin-domain-containing protein</fullName>
    </submittedName>
</protein>
<dbReference type="AlphaFoldDB" id="A0A6A5XAK3"/>
<dbReference type="FunFam" id="3.40.30.10:FF:000245">
    <property type="entry name" value="Thioredoxin"/>
    <property type="match status" value="1"/>
</dbReference>
<dbReference type="RefSeq" id="XP_033378310.1">
    <property type="nucleotide sequence ID" value="XM_033530180.1"/>
</dbReference>
<feature type="domain" description="Thioredoxin" evidence="3">
    <location>
        <begin position="36"/>
        <end position="162"/>
    </location>
</feature>
<dbReference type="SUPFAM" id="SSF52833">
    <property type="entry name" value="Thioredoxin-like"/>
    <property type="match status" value="1"/>
</dbReference>